<dbReference type="RefSeq" id="WP_118097410.1">
    <property type="nucleotide sequence ID" value="NZ_CAUFGO010000001.1"/>
</dbReference>
<evidence type="ECO:0000313" key="2">
    <source>
        <dbReference type="EMBL" id="RGS40614.1"/>
    </source>
</evidence>
<dbReference type="Pfam" id="PF13349">
    <property type="entry name" value="DUF4097"/>
    <property type="match status" value="1"/>
</dbReference>
<gene>
    <name evidence="2" type="ORF">DWX93_09315</name>
</gene>
<evidence type="ECO:0000259" key="1">
    <source>
        <dbReference type="Pfam" id="PF13349"/>
    </source>
</evidence>
<sequence length="311" mass="33573">MKKFSKICLIIVAVLGGMGLLLGGISALLGGGFGAIRRMAERGELDAGNWHIRPYELYYSSDEEDTEDDWGADDDAKVYTYEAAGIKNLDIDIDAAEIYVKQGTDDKNLVVRTYGCKEKYYKGDINKDTLQIQYEIHKQFPDNYDAQIVIEIPEKMTFDTMDFDIGAADADFASGSVNCRTMELNVGAGELTGADFAVTGTLDIKLGAGDIDLEGGTYKDIKLDCGMGSFALDGIVAENVKAHCGMGDGSITLRGREEDYNYKMSCGMGDLTVNGESYSDLSGSYKVTNAGAVGTIDLDCGMGSIDFDIES</sequence>
<dbReference type="EMBL" id="QRVL01000006">
    <property type="protein sequence ID" value="RGS40614.1"/>
    <property type="molecule type" value="Genomic_DNA"/>
</dbReference>
<proteinExistence type="predicted"/>
<dbReference type="Gene3D" id="2.160.20.120">
    <property type="match status" value="1"/>
</dbReference>
<feature type="domain" description="DUF4097" evidence="1">
    <location>
        <begin position="86"/>
        <end position="275"/>
    </location>
</feature>
<reference evidence="2 3" key="1">
    <citation type="submission" date="2018-08" db="EMBL/GenBank/DDBJ databases">
        <title>A genome reference for cultivated species of the human gut microbiota.</title>
        <authorList>
            <person name="Zou Y."/>
            <person name="Xue W."/>
            <person name="Luo G."/>
        </authorList>
    </citation>
    <scope>NUCLEOTIDE SEQUENCE [LARGE SCALE GENOMIC DNA]</scope>
    <source>
        <strain evidence="2 3">AF22-12AC</strain>
    </source>
</reference>
<name>A0A395VBG0_9FIRM</name>
<dbReference type="Proteomes" id="UP000266172">
    <property type="component" value="Unassembled WGS sequence"/>
</dbReference>
<comment type="caution">
    <text evidence="2">The sequence shown here is derived from an EMBL/GenBank/DDBJ whole genome shotgun (WGS) entry which is preliminary data.</text>
</comment>
<dbReference type="InterPro" id="IPR025164">
    <property type="entry name" value="Toastrack_DUF4097"/>
</dbReference>
<dbReference type="AlphaFoldDB" id="A0A395VBG0"/>
<evidence type="ECO:0000313" key="3">
    <source>
        <dbReference type="Proteomes" id="UP000266172"/>
    </source>
</evidence>
<accession>A0A395VBG0</accession>
<organism evidence="2 3">
    <name type="scientific">Roseburia hominis</name>
    <dbReference type="NCBI Taxonomy" id="301301"/>
    <lineage>
        <taxon>Bacteria</taxon>
        <taxon>Bacillati</taxon>
        <taxon>Bacillota</taxon>
        <taxon>Clostridia</taxon>
        <taxon>Lachnospirales</taxon>
        <taxon>Lachnospiraceae</taxon>
        <taxon>Roseburia</taxon>
    </lineage>
</organism>
<protein>
    <recommendedName>
        <fullName evidence="1">DUF4097 domain-containing protein</fullName>
    </recommendedName>
</protein>